<dbReference type="InterPro" id="IPR050315">
    <property type="entry name" value="FAD-oxidoreductase_2"/>
</dbReference>
<dbReference type="PROSITE" id="PS51318">
    <property type="entry name" value="TAT"/>
    <property type="match status" value="1"/>
</dbReference>
<dbReference type="InterPro" id="IPR036188">
    <property type="entry name" value="FAD/NAD-bd_sf"/>
</dbReference>
<evidence type="ECO:0000256" key="2">
    <source>
        <dbReference type="ARBA" id="ARBA00022630"/>
    </source>
</evidence>
<dbReference type="InterPro" id="IPR003953">
    <property type="entry name" value="FAD-dep_OxRdtase_2_FAD-bd"/>
</dbReference>
<dbReference type="Gene3D" id="3.50.50.60">
    <property type="entry name" value="FAD/NAD(P)-binding domain"/>
    <property type="match status" value="1"/>
</dbReference>
<name>A0A369M9L0_9ACTN</name>
<dbReference type="Pfam" id="PF00890">
    <property type="entry name" value="FAD_binding_2"/>
    <property type="match status" value="1"/>
</dbReference>
<dbReference type="GO" id="GO:0033765">
    <property type="term" value="F:steroid dehydrogenase activity, acting on the CH-CH group of donors"/>
    <property type="evidence" value="ECO:0007669"/>
    <property type="project" value="UniProtKB-ARBA"/>
</dbReference>
<dbReference type="PRINTS" id="PR00411">
    <property type="entry name" value="PNDRDTASEI"/>
</dbReference>
<dbReference type="PANTHER" id="PTHR43400:SF10">
    <property type="entry name" value="3-OXOSTEROID 1-DEHYDROGENASE"/>
    <property type="match status" value="1"/>
</dbReference>
<organism evidence="7 8">
    <name type="scientific">Gordonibacter pamelaeae</name>
    <dbReference type="NCBI Taxonomy" id="471189"/>
    <lineage>
        <taxon>Bacteria</taxon>
        <taxon>Bacillati</taxon>
        <taxon>Actinomycetota</taxon>
        <taxon>Coriobacteriia</taxon>
        <taxon>Eggerthellales</taxon>
        <taxon>Eggerthellaceae</taxon>
        <taxon>Gordonibacter</taxon>
    </lineage>
</organism>
<proteinExistence type="predicted"/>
<reference evidence="7 8" key="1">
    <citation type="journal article" date="2018" name="Elife">
        <title>Discovery and characterization of a prevalent human gut bacterial enzyme sufficient for the inactivation of a family of plant toxins.</title>
        <authorList>
            <person name="Koppel N."/>
            <person name="Bisanz J.E."/>
            <person name="Pandelia M.E."/>
            <person name="Turnbaugh P.J."/>
            <person name="Balskus E.P."/>
        </authorList>
    </citation>
    <scope>NUCLEOTIDE SEQUENCE [LARGE SCALE GENOMIC DNA]</scope>
    <source>
        <strain evidence="7 8">3C</strain>
    </source>
</reference>
<keyword evidence="2" id="KW-0285">Flavoprotein</keyword>
<dbReference type="Gene3D" id="3.90.700.10">
    <property type="entry name" value="Succinate dehydrogenase/fumarate reductase flavoprotein, catalytic domain"/>
    <property type="match status" value="1"/>
</dbReference>
<evidence type="ECO:0000259" key="6">
    <source>
        <dbReference type="Pfam" id="PF00890"/>
    </source>
</evidence>
<keyword evidence="3" id="KW-0274">FAD</keyword>
<evidence type="ECO:0000313" key="8">
    <source>
        <dbReference type="Proteomes" id="UP000254000"/>
    </source>
</evidence>
<dbReference type="EMBL" id="PPTS01000001">
    <property type="protein sequence ID" value="RDB67108.1"/>
    <property type="molecule type" value="Genomic_DNA"/>
</dbReference>
<feature type="region of interest" description="Disordered" evidence="5">
    <location>
        <begin position="45"/>
        <end position="73"/>
    </location>
</feature>
<dbReference type="SUPFAM" id="SSF51905">
    <property type="entry name" value="FAD/NAD(P)-binding domain"/>
    <property type="match status" value="1"/>
</dbReference>
<protein>
    <submittedName>
        <fullName evidence="7">FAD-binding dehydrogenase</fullName>
    </submittedName>
</protein>
<dbReference type="SUPFAM" id="SSF56425">
    <property type="entry name" value="Succinate dehydrogenase/fumarate reductase flavoprotein, catalytic domain"/>
    <property type="match status" value="1"/>
</dbReference>
<comment type="caution">
    <text evidence="7">The sequence shown here is derived from an EMBL/GenBank/DDBJ whole genome shotgun (WGS) entry which is preliminary data.</text>
</comment>
<dbReference type="InterPro" id="IPR027477">
    <property type="entry name" value="Succ_DH/fumarate_Rdtase_cat_sf"/>
</dbReference>
<keyword evidence="8" id="KW-1185">Reference proteome</keyword>
<comment type="cofactor">
    <cofactor evidence="1">
        <name>FAD</name>
        <dbReference type="ChEBI" id="CHEBI:57692"/>
    </cofactor>
</comment>
<evidence type="ECO:0000256" key="5">
    <source>
        <dbReference type="SAM" id="MobiDB-lite"/>
    </source>
</evidence>
<dbReference type="GeneID" id="78358352"/>
<evidence type="ECO:0000313" key="7">
    <source>
        <dbReference type="EMBL" id="RDB67108.1"/>
    </source>
</evidence>
<dbReference type="PANTHER" id="PTHR43400">
    <property type="entry name" value="FUMARATE REDUCTASE"/>
    <property type="match status" value="1"/>
</dbReference>
<dbReference type="AlphaFoldDB" id="A0A369M9L0"/>
<evidence type="ECO:0000256" key="3">
    <source>
        <dbReference type="ARBA" id="ARBA00022827"/>
    </source>
</evidence>
<keyword evidence="4" id="KW-0560">Oxidoreductase</keyword>
<dbReference type="InterPro" id="IPR006311">
    <property type="entry name" value="TAT_signal"/>
</dbReference>
<dbReference type="RefSeq" id="WP_114568144.1">
    <property type="nucleotide sequence ID" value="NZ_CABMMS010000001.1"/>
</dbReference>
<sequence>MEEEKGMGKKGLSRRAFLGLGGTALAGAAMAGMAGCAPQSKSDAKADAAAGGEGGVPVAESGASAGPDVAGKHSWEIAPEPIAKDKIKGTEECDVLVIGAGLAGCCASISALEKGAKVITIDKNPETVVARGVHIAGFHTKVQQKLAGEGLVEEPDYNNVVRRWINWAQGRVKEPLLWEFAHKSGACFDWLYDLATKKGLEALLWDGYYKGPDYTEYPVTHIFYQADKYEETVNFTFYQGSGVGDVYGNAVLVPALYETIADMGGEIRWETKSEQLVREGDGPVTGAVVSTGKDEYTQINAKSVIIASGDYAADNEMFQYYSPMTAYAMDGRFYNPPDCDTGDMHKQAIWAGGAMQKSEPHAAVMHLDFGAASYGFLHVNWEGRRFKNEDVNTQSKSVTKALQTKKDAWTIYDSHGLEQVKAQMDAGLGGGLQWGQLTQPVGGEYNLEAQKKVLEGELESGQTVEANTLEELAEKMGVPPENLVATVDRYNELCDLGKDLDFGKRPEVMGKVVDPPFYAGKLVASMLTMCGGLRTNLDAQVLDAEDQPIEGLYVCGSAAGEFFGAGDYPTYVPGIGHGRCVTFGRIAGINAAGGNADEEIPSLDL</sequence>
<dbReference type="GO" id="GO:0008202">
    <property type="term" value="P:steroid metabolic process"/>
    <property type="evidence" value="ECO:0007669"/>
    <property type="project" value="UniProtKB-ARBA"/>
</dbReference>
<dbReference type="OrthoDB" id="9813348at2"/>
<gene>
    <name evidence="7" type="ORF">C1877_01310</name>
</gene>
<dbReference type="Proteomes" id="UP000254000">
    <property type="component" value="Unassembled WGS sequence"/>
</dbReference>
<feature type="domain" description="FAD-dependent oxidoreductase 2 FAD-binding" evidence="6">
    <location>
        <begin position="94"/>
        <end position="562"/>
    </location>
</feature>
<evidence type="ECO:0000256" key="4">
    <source>
        <dbReference type="ARBA" id="ARBA00023002"/>
    </source>
</evidence>
<accession>A0A369M9L0</accession>
<evidence type="ECO:0000256" key="1">
    <source>
        <dbReference type="ARBA" id="ARBA00001974"/>
    </source>
</evidence>